<evidence type="ECO:0008006" key="5">
    <source>
        <dbReference type="Google" id="ProtNLM"/>
    </source>
</evidence>
<gene>
    <name evidence="3" type="ORF">SU48_09085</name>
</gene>
<keyword evidence="2" id="KW-0812">Transmembrane</keyword>
<dbReference type="Proteomes" id="UP000077363">
    <property type="component" value="Chromosome"/>
</dbReference>
<feature type="compositionally biased region" description="Polar residues" evidence="1">
    <location>
        <begin position="45"/>
        <end position="61"/>
    </location>
</feature>
<name>A0A172TAR5_9DEIO</name>
<organism evidence="3 4">
    <name type="scientific">Deinococcus puniceus</name>
    <dbReference type="NCBI Taxonomy" id="1182568"/>
    <lineage>
        <taxon>Bacteria</taxon>
        <taxon>Thermotogati</taxon>
        <taxon>Deinococcota</taxon>
        <taxon>Deinococci</taxon>
        <taxon>Deinococcales</taxon>
        <taxon>Deinococcaceae</taxon>
        <taxon>Deinococcus</taxon>
    </lineage>
</organism>
<evidence type="ECO:0000313" key="4">
    <source>
        <dbReference type="Proteomes" id="UP000077363"/>
    </source>
</evidence>
<accession>A0A172TAR5</accession>
<dbReference type="STRING" id="1182568.SU48_09085"/>
<dbReference type="KEGG" id="dpu:SU48_09085"/>
<feature type="region of interest" description="Disordered" evidence="1">
    <location>
        <begin position="42"/>
        <end position="61"/>
    </location>
</feature>
<dbReference type="PATRIC" id="fig|1182568.3.peg.1890"/>
<protein>
    <recommendedName>
        <fullName evidence="5">Heme exporter protein D</fullName>
    </recommendedName>
</protein>
<dbReference type="EMBL" id="CP011387">
    <property type="protein sequence ID" value="ANE43903.1"/>
    <property type="molecule type" value="Genomic_DNA"/>
</dbReference>
<keyword evidence="2" id="KW-1133">Transmembrane helix</keyword>
<keyword evidence="4" id="KW-1185">Reference proteome</keyword>
<reference evidence="3 4" key="1">
    <citation type="submission" date="2015-01" db="EMBL/GenBank/DDBJ databases">
        <title>Deinococcus puniceus/DY1/ whole genome sequencing.</title>
        <authorList>
            <person name="Kim M.K."/>
            <person name="Srinivasan S."/>
            <person name="Lee J.-J."/>
        </authorList>
    </citation>
    <scope>NUCLEOTIDE SEQUENCE [LARGE SCALE GENOMIC DNA]</scope>
    <source>
        <strain evidence="3 4">DY1</strain>
    </source>
</reference>
<evidence type="ECO:0000256" key="1">
    <source>
        <dbReference type="SAM" id="MobiDB-lite"/>
    </source>
</evidence>
<feature type="transmembrane region" description="Helical" evidence="2">
    <location>
        <begin position="12"/>
        <end position="33"/>
    </location>
</feature>
<evidence type="ECO:0000313" key="3">
    <source>
        <dbReference type="EMBL" id="ANE43903.1"/>
    </source>
</evidence>
<keyword evidence="2" id="KW-0472">Membrane</keyword>
<proteinExistence type="predicted"/>
<dbReference type="AlphaFoldDB" id="A0A172TAR5"/>
<evidence type="ECO:0000256" key="2">
    <source>
        <dbReference type="SAM" id="Phobius"/>
    </source>
</evidence>
<sequence length="61" mass="6906">MEVPNMDKYSVYVIVVYVVTLVLLGAYLGWLWLRLRAARDEAELTTPSHLKSAPTTGQRRG</sequence>